<evidence type="ECO:0000313" key="3">
    <source>
        <dbReference type="Proteomes" id="UP000054937"/>
    </source>
</evidence>
<dbReference type="SUPFAM" id="SSF52047">
    <property type="entry name" value="RNI-like"/>
    <property type="match status" value="1"/>
</dbReference>
<dbReference type="AlphaFoldDB" id="A0A0V0QB82"/>
<feature type="transmembrane region" description="Helical" evidence="1">
    <location>
        <begin position="481"/>
        <end position="502"/>
    </location>
</feature>
<evidence type="ECO:0008006" key="4">
    <source>
        <dbReference type="Google" id="ProtNLM"/>
    </source>
</evidence>
<dbReference type="EMBL" id="LDAU01000214">
    <property type="protein sequence ID" value="KRW99391.1"/>
    <property type="molecule type" value="Genomic_DNA"/>
</dbReference>
<dbReference type="Proteomes" id="UP000054937">
    <property type="component" value="Unassembled WGS sequence"/>
</dbReference>
<gene>
    <name evidence="2" type="ORF">PPERSA_02503</name>
</gene>
<dbReference type="Gene3D" id="3.80.10.10">
    <property type="entry name" value="Ribonuclease Inhibitor"/>
    <property type="match status" value="1"/>
</dbReference>
<keyword evidence="1" id="KW-1133">Transmembrane helix</keyword>
<dbReference type="InterPro" id="IPR032675">
    <property type="entry name" value="LRR_dom_sf"/>
</dbReference>
<feature type="transmembrane region" description="Helical" evidence="1">
    <location>
        <begin position="308"/>
        <end position="328"/>
    </location>
</feature>
<feature type="transmembrane region" description="Helical" evidence="1">
    <location>
        <begin position="272"/>
        <end position="293"/>
    </location>
</feature>
<feature type="transmembrane region" description="Helical" evidence="1">
    <location>
        <begin position="514"/>
        <end position="541"/>
    </location>
</feature>
<protein>
    <recommendedName>
        <fullName evidence="4">Transmembrane protein</fullName>
    </recommendedName>
</protein>
<organism evidence="2 3">
    <name type="scientific">Pseudocohnilembus persalinus</name>
    <name type="common">Ciliate</name>
    <dbReference type="NCBI Taxonomy" id="266149"/>
    <lineage>
        <taxon>Eukaryota</taxon>
        <taxon>Sar</taxon>
        <taxon>Alveolata</taxon>
        <taxon>Ciliophora</taxon>
        <taxon>Intramacronucleata</taxon>
        <taxon>Oligohymenophorea</taxon>
        <taxon>Scuticociliatia</taxon>
        <taxon>Philasterida</taxon>
        <taxon>Pseudocohnilembidae</taxon>
        <taxon>Pseudocohnilembus</taxon>
    </lineage>
</organism>
<accession>A0A0V0QB82</accession>
<dbReference type="InParanoid" id="A0A0V0QB82"/>
<evidence type="ECO:0000313" key="2">
    <source>
        <dbReference type="EMBL" id="KRW99391.1"/>
    </source>
</evidence>
<feature type="transmembrane region" description="Helical" evidence="1">
    <location>
        <begin position="399"/>
        <end position="423"/>
    </location>
</feature>
<name>A0A0V0QB82_PSEPJ</name>
<evidence type="ECO:0000256" key="1">
    <source>
        <dbReference type="SAM" id="Phobius"/>
    </source>
</evidence>
<comment type="caution">
    <text evidence="2">The sequence shown here is derived from an EMBL/GenBank/DDBJ whole genome shotgun (WGS) entry which is preliminary data.</text>
</comment>
<sequence length="542" mass="64888">MELKQCLKKNKVSPSLIFEEKKYWFDKVGVEIDKETLLQNIGHLISKEIRKQIQNSIDLNHSQPASNFSIQFLDLRGNNLGKQSLQDFKFIYKHLKNIFIINDWNGIDNELAITIVNTYIDLYQNYQIQQNLVPYYLKVITINNSEVDDEFCKYFAKKLILLKNLTEIDFSKNNQISSIGLKYLYIYMFDLAAQDLMITKFKIHNNIINKQDENLMSRILQSLAQKFKKIECIRIKTNAFYSQISRPYKFKLNFYLMDKDGFKEFIHFCKLWMCYSNIVILIQITLHIIIYISDYQKDNDKELQLQQFIKITLIMVLTCLLGEIIIYFRVRSLERAQFYFLQKERKKDDKRLVNIHSKWYTYIFPTILQFIDRIEIYFDILLIYAFIGLDKKNYSYKVFSILSAVFIIIKILERVAFFLTWWLKQKNSNWGQDTGEILYESWHLISTQNFYLIQPYIIRTAPTYSYSFFGKYKFEGHTFILSVRLLFETLPILILYITYLILSAQKENEDQIYQFVYIGLFITIILIIVSDTLLQALIYILK</sequence>
<keyword evidence="1" id="KW-0472">Membrane</keyword>
<dbReference type="OrthoDB" id="76105at2759"/>
<reference evidence="2 3" key="1">
    <citation type="journal article" date="2015" name="Sci. Rep.">
        <title>Genome of the facultative scuticociliatosis pathogen Pseudocohnilembus persalinus provides insight into its virulence through horizontal gene transfer.</title>
        <authorList>
            <person name="Xiong J."/>
            <person name="Wang G."/>
            <person name="Cheng J."/>
            <person name="Tian M."/>
            <person name="Pan X."/>
            <person name="Warren A."/>
            <person name="Jiang C."/>
            <person name="Yuan D."/>
            <person name="Miao W."/>
        </authorList>
    </citation>
    <scope>NUCLEOTIDE SEQUENCE [LARGE SCALE GENOMIC DNA]</scope>
    <source>
        <strain evidence="2">36N120E</strain>
    </source>
</reference>
<proteinExistence type="predicted"/>
<keyword evidence="1" id="KW-0812">Transmembrane</keyword>
<keyword evidence="3" id="KW-1185">Reference proteome</keyword>